<evidence type="ECO:0000259" key="4">
    <source>
        <dbReference type="Pfam" id="PF25963"/>
    </source>
</evidence>
<feature type="domain" description="p-hydroxybenzoic acid efflux pump subunit AaeA-like beta-barrel" evidence="4">
    <location>
        <begin position="280"/>
        <end position="370"/>
    </location>
</feature>
<dbReference type="Gene3D" id="1.10.287.470">
    <property type="entry name" value="Helix hairpin bin"/>
    <property type="match status" value="2"/>
</dbReference>
<dbReference type="PRINTS" id="PR01490">
    <property type="entry name" value="RTXTOXIND"/>
</dbReference>
<feature type="transmembrane region" description="Helical" evidence="1">
    <location>
        <begin position="40"/>
        <end position="61"/>
    </location>
</feature>
<dbReference type="Pfam" id="PF25917">
    <property type="entry name" value="BSH_RND"/>
    <property type="match status" value="1"/>
</dbReference>
<name>A0A290MZ12_CAUVI</name>
<evidence type="ECO:0000313" key="6">
    <source>
        <dbReference type="Proteomes" id="UP000217311"/>
    </source>
</evidence>
<organism evidence="5 6">
    <name type="scientific">Caulobacter vibrioides</name>
    <name type="common">Caulobacter crescentus</name>
    <dbReference type="NCBI Taxonomy" id="155892"/>
    <lineage>
        <taxon>Bacteria</taxon>
        <taxon>Pseudomonadati</taxon>
        <taxon>Pseudomonadota</taxon>
        <taxon>Alphaproteobacteria</taxon>
        <taxon>Caulobacterales</taxon>
        <taxon>Caulobacteraceae</taxon>
        <taxon>Caulobacter</taxon>
    </lineage>
</organism>
<evidence type="ECO:0000256" key="1">
    <source>
        <dbReference type="SAM" id="Phobius"/>
    </source>
</evidence>
<feature type="domain" description="Multidrug resistance protein MdtA-like barrel-sandwich hybrid" evidence="3">
    <location>
        <begin position="78"/>
        <end position="274"/>
    </location>
</feature>
<dbReference type="InterPro" id="IPR058625">
    <property type="entry name" value="MdtA-like_BSH"/>
</dbReference>
<dbReference type="InterPro" id="IPR058634">
    <property type="entry name" value="AaeA-lik-b-barrel"/>
</dbReference>
<dbReference type="SUPFAM" id="SSF111369">
    <property type="entry name" value="HlyD-like secretion proteins"/>
    <property type="match status" value="3"/>
</dbReference>
<evidence type="ECO:0000259" key="3">
    <source>
        <dbReference type="Pfam" id="PF25917"/>
    </source>
</evidence>
<keyword evidence="1" id="KW-0472">Membrane</keyword>
<dbReference type="InterPro" id="IPR050739">
    <property type="entry name" value="MFP"/>
</dbReference>
<accession>A0A290MZ12</accession>
<gene>
    <name evidence="5" type="ORF">CA606_15640</name>
</gene>
<dbReference type="GO" id="GO:0055085">
    <property type="term" value="P:transmembrane transport"/>
    <property type="evidence" value="ECO:0007669"/>
    <property type="project" value="InterPro"/>
</dbReference>
<evidence type="ECO:0000313" key="5">
    <source>
        <dbReference type="EMBL" id="ATC33650.1"/>
    </source>
</evidence>
<dbReference type="Gene3D" id="2.40.50.100">
    <property type="match status" value="1"/>
</dbReference>
<keyword evidence="1" id="KW-1133">Transmembrane helix</keyword>
<reference evidence="6" key="1">
    <citation type="submission" date="2017-09" db="EMBL/GenBank/DDBJ databases">
        <title>Genome evolution observed in wild isolates of Caulobacter crescentus.</title>
        <authorList>
            <person name="Ely B."/>
            <person name="Wilson K."/>
            <person name="Scott D."/>
        </authorList>
    </citation>
    <scope>NUCLEOTIDE SEQUENCE [LARGE SCALE GENOMIC DNA]</scope>
    <source>
        <strain evidence="6">CB13b1a</strain>
    </source>
</reference>
<dbReference type="InterPro" id="IPR058624">
    <property type="entry name" value="MdtA-like_HH"/>
</dbReference>
<feature type="domain" description="Multidrug resistance protein MdtA-like alpha-helical hairpin" evidence="2">
    <location>
        <begin position="150"/>
        <end position="207"/>
    </location>
</feature>
<evidence type="ECO:0000259" key="2">
    <source>
        <dbReference type="Pfam" id="PF25876"/>
    </source>
</evidence>
<keyword evidence="1" id="KW-0812">Transmembrane</keyword>
<dbReference type="EMBL" id="CP023315">
    <property type="protein sequence ID" value="ATC33650.1"/>
    <property type="molecule type" value="Genomic_DNA"/>
</dbReference>
<dbReference type="PANTHER" id="PTHR30386:SF24">
    <property type="entry name" value="MULTIDRUG RESISTANCE EFFLUX PUMP"/>
    <property type="match status" value="1"/>
</dbReference>
<dbReference type="Proteomes" id="UP000217311">
    <property type="component" value="Chromosome"/>
</dbReference>
<dbReference type="AlphaFoldDB" id="A0A290MZ12"/>
<sequence length="397" mass="41636">MDDCVHLSLEARAGPFYPARWLSFDKGLGMAASEQKKKRIPLIVGGVTLVAVLVGGTLWFLDKQRFESTDNAFVQADTVQVSPQVSGYVAEVLVADNQRVEPGQVLARIDPATFQARVDQAIANAAAADAAIRAIDDKNSLEQAVIAQKAAGVTSAQADASRAKADFDRYDALAGQGWVSQQKVQTTKATATQTAAGVASAQAALEAEKRAAQSLGSAKAQAVAQAAAAHAAVEQARLDLERTVIRAPVGGVVGARSVRPGQLVQPGVALMSVVPLGQAYVVANFKETQVARLRIGQPVEIKADAFGKQTIIGKIDSFAPATGQEFALIPVENAVGNFTKITQRLPVKITVDRSQLGAALRPGLSVEIKVDVRDRSGPSFAEAAQATPQMARQGAAR</sequence>
<proteinExistence type="predicted"/>
<protein>
    <submittedName>
        <fullName evidence="5">HlyD family secretion protein</fullName>
    </submittedName>
</protein>
<dbReference type="PANTHER" id="PTHR30386">
    <property type="entry name" value="MEMBRANE FUSION SUBUNIT OF EMRAB-TOLC MULTIDRUG EFFLUX PUMP"/>
    <property type="match status" value="1"/>
</dbReference>
<dbReference type="Gene3D" id="2.40.30.170">
    <property type="match status" value="1"/>
</dbReference>
<dbReference type="Pfam" id="PF25963">
    <property type="entry name" value="Beta-barrel_AAEA"/>
    <property type="match status" value="1"/>
</dbReference>
<dbReference type="Pfam" id="PF25876">
    <property type="entry name" value="HH_MFP_RND"/>
    <property type="match status" value="1"/>
</dbReference>